<feature type="compositionally biased region" description="Low complexity" evidence="3">
    <location>
        <begin position="29"/>
        <end position="42"/>
    </location>
</feature>
<evidence type="ECO:0000313" key="6">
    <source>
        <dbReference type="EMBL" id="KAK7461356.1"/>
    </source>
</evidence>
<keyword evidence="7" id="KW-1185">Reference proteome</keyword>
<dbReference type="Pfam" id="PF00127">
    <property type="entry name" value="Copper-bind"/>
    <property type="match status" value="1"/>
</dbReference>
<name>A0ABR1JHL0_9AGAR</name>
<evidence type="ECO:0000313" key="7">
    <source>
        <dbReference type="Proteomes" id="UP001498398"/>
    </source>
</evidence>
<evidence type="ECO:0000256" key="2">
    <source>
        <dbReference type="ARBA" id="ARBA00023008"/>
    </source>
</evidence>
<feature type="signal peptide" evidence="4">
    <location>
        <begin position="1"/>
        <end position="18"/>
    </location>
</feature>
<dbReference type="PANTHER" id="PTHR34883:SF15">
    <property type="entry name" value="EXTRACELLULAR SERINE-RICH PROTEIN"/>
    <property type="match status" value="1"/>
</dbReference>
<sequence>MIFSTLFALSVVPSLAYAQAYGGYGGGSSPSTAPASAPSAPANTNGQMNINVAPNGDLSFSPATINAPVGTLVTFYFPVNNNGPHSVTQSSFADPCTYLQANSTSGDPAGFDSGLQAGNTFTINITDTQPIWFHCKQVQHCGLGMVGSINPPSNGSNTHDAFVSAAKAIGANEVTEQNNGPVAGGGVHASTVGNSSGASSLSLSLFTLFAGVAAAIFA</sequence>
<dbReference type="SUPFAM" id="SSF49503">
    <property type="entry name" value="Cupredoxins"/>
    <property type="match status" value="1"/>
</dbReference>
<evidence type="ECO:0000259" key="5">
    <source>
        <dbReference type="Pfam" id="PF00127"/>
    </source>
</evidence>
<dbReference type="Proteomes" id="UP001498398">
    <property type="component" value="Unassembled WGS sequence"/>
</dbReference>
<feature type="chain" id="PRO_5046105594" description="Blue (type 1) copper domain-containing protein" evidence="4">
    <location>
        <begin position="19"/>
        <end position="218"/>
    </location>
</feature>
<feature type="domain" description="Blue (type 1) copper" evidence="5">
    <location>
        <begin position="53"/>
        <end position="149"/>
    </location>
</feature>
<reference evidence="6 7" key="1">
    <citation type="submission" date="2024-01" db="EMBL/GenBank/DDBJ databases">
        <title>A draft genome for the cacao thread blight pathogen Marasmiellus scandens.</title>
        <authorList>
            <person name="Baruah I.K."/>
            <person name="Leung J."/>
            <person name="Bukari Y."/>
            <person name="Amoako-Attah I."/>
            <person name="Meinhardt L.W."/>
            <person name="Bailey B.A."/>
            <person name="Cohen S.P."/>
        </authorList>
    </citation>
    <scope>NUCLEOTIDE SEQUENCE [LARGE SCALE GENOMIC DNA]</scope>
    <source>
        <strain evidence="6 7">GH-19</strain>
    </source>
</reference>
<dbReference type="PANTHER" id="PTHR34883">
    <property type="entry name" value="SERINE-RICH PROTEIN, PUTATIVE-RELATED-RELATED"/>
    <property type="match status" value="1"/>
</dbReference>
<feature type="region of interest" description="Disordered" evidence="3">
    <location>
        <begin position="28"/>
        <end position="48"/>
    </location>
</feature>
<dbReference type="CDD" id="cd00920">
    <property type="entry name" value="Cupredoxin"/>
    <property type="match status" value="1"/>
</dbReference>
<keyword evidence="1" id="KW-0479">Metal-binding</keyword>
<accession>A0ABR1JHL0</accession>
<dbReference type="Gene3D" id="2.60.40.420">
    <property type="entry name" value="Cupredoxins - blue copper proteins"/>
    <property type="match status" value="1"/>
</dbReference>
<comment type="caution">
    <text evidence="6">The sequence shown here is derived from an EMBL/GenBank/DDBJ whole genome shotgun (WGS) entry which is preliminary data.</text>
</comment>
<keyword evidence="4" id="KW-0732">Signal</keyword>
<proteinExistence type="predicted"/>
<dbReference type="InterPro" id="IPR000923">
    <property type="entry name" value="BlueCu_1"/>
</dbReference>
<dbReference type="EMBL" id="JBANRG010000013">
    <property type="protein sequence ID" value="KAK7461356.1"/>
    <property type="molecule type" value="Genomic_DNA"/>
</dbReference>
<evidence type="ECO:0000256" key="1">
    <source>
        <dbReference type="ARBA" id="ARBA00022723"/>
    </source>
</evidence>
<evidence type="ECO:0000256" key="3">
    <source>
        <dbReference type="SAM" id="MobiDB-lite"/>
    </source>
</evidence>
<evidence type="ECO:0000256" key="4">
    <source>
        <dbReference type="SAM" id="SignalP"/>
    </source>
</evidence>
<protein>
    <recommendedName>
        <fullName evidence="5">Blue (type 1) copper domain-containing protein</fullName>
    </recommendedName>
</protein>
<organism evidence="6 7">
    <name type="scientific">Marasmiellus scandens</name>
    <dbReference type="NCBI Taxonomy" id="2682957"/>
    <lineage>
        <taxon>Eukaryota</taxon>
        <taxon>Fungi</taxon>
        <taxon>Dikarya</taxon>
        <taxon>Basidiomycota</taxon>
        <taxon>Agaricomycotina</taxon>
        <taxon>Agaricomycetes</taxon>
        <taxon>Agaricomycetidae</taxon>
        <taxon>Agaricales</taxon>
        <taxon>Marasmiineae</taxon>
        <taxon>Omphalotaceae</taxon>
        <taxon>Marasmiellus</taxon>
    </lineage>
</organism>
<dbReference type="InterPro" id="IPR052953">
    <property type="entry name" value="Ser-rich/MCO-related"/>
</dbReference>
<gene>
    <name evidence="6" type="ORF">VKT23_008534</name>
</gene>
<keyword evidence="2" id="KW-0186">Copper</keyword>
<dbReference type="InterPro" id="IPR008972">
    <property type="entry name" value="Cupredoxin"/>
</dbReference>